<keyword evidence="2" id="KW-1185">Reference proteome</keyword>
<dbReference type="Proteomes" id="UP000076858">
    <property type="component" value="Unassembled WGS sequence"/>
</dbReference>
<comment type="caution">
    <text evidence="1">The sequence shown here is derived from an EMBL/GenBank/DDBJ whole genome shotgun (WGS) entry which is preliminary data.</text>
</comment>
<protein>
    <submittedName>
        <fullName evidence="1">Uncharacterized protein</fullName>
    </submittedName>
</protein>
<evidence type="ECO:0000313" key="2">
    <source>
        <dbReference type="Proteomes" id="UP000076858"/>
    </source>
</evidence>
<dbReference type="AlphaFoldDB" id="A0A164UQW4"/>
<gene>
    <name evidence="1" type="ORF">APZ42_023728</name>
</gene>
<reference evidence="1 2" key="1">
    <citation type="submission" date="2016-03" db="EMBL/GenBank/DDBJ databases">
        <title>EvidentialGene: Evidence-directed Construction of Genes on Genomes.</title>
        <authorList>
            <person name="Gilbert D.G."/>
            <person name="Choi J.-H."/>
            <person name="Mockaitis K."/>
            <person name="Colbourne J."/>
            <person name="Pfrender M."/>
        </authorList>
    </citation>
    <scope>NUCLEOTIDE SEQUENCE [LARGE SCALE GENOMIC DNA]</scope>
    <source>
        <strain evidence="1 2">Xinb3</strain>
        <tissue evidence="1">Complete organism</tissue>
    </source>
</reference>
<evidence type="ECO:0000313" key="1">
    <source>
        <dbReference type="EMBL" id="KZS11589.1"/>
    </source>
</evidence>
<dbReference type="EMBL" id="LRGB01001579">
    <property type="protein sequence ID" value="KZS11589.1"/>
    <property type="molecule type" value="Genomic_DNA"/>
</dbReference>
<proteinExistence type="predicted"/>
<sequence length="49" mass="5638">MTEGLVPMVASFTQKKSFKPNERRGSIGLQMKRLEITRIIVRMTMPETV</sequence>
<organism evidence="1 2">
    <name type="scientific">Daphnia magna</name>
    <dbReference type="NCBI Taxonomy" id="35525"/>
    <lineage>
        <taxon>Eukaryota</taxon>
        <taxon>Metazoa</taxon>
        <taxon>Ecdysozoa</taxon>
        <taxon>Arthropoda</taxon>
        <taxon>Crustacea</taxon>
        <taxon>Branchiopoda</taxon>
        <taxon>Diplostraca</taxon>
        <taxon>Cladocera</taxon>
        <taxon>Anomopoda</taxon>
        <taxon>Daphniidae</taxon>
        <taxon>Daphnia</taxon>
    </lineage>
</organism>
<accession>A0A164UQW4</accession>
<name>A0A164UQW4_9CRUS</name>